<organism evidence="1 2">
    <name type="scientific">Camellia lanceoleosa</name>
    <dbReference type="NCBI Taxonomy" id="1840588"/>
    <lineage>
        <taxon>Eukaryota</taxon>
        <taxon>Viridiplantae</taxon>
        <taxon>Streptophyta</taxon>
        <taxon>Embryophyta</taxon>
        <taxon>Tracheophyta</taxon>
        <taxon>Spermatophyta</taxon>
        <taxon>Magnoliopsida</taxon>
        <taxon>eudicotyledons</taxon>
        <taxon>Gunneridae</taxon>
        <taxon>Pentapetalae</taxon>
        <taxon>asterids</taxon>
        <taxon>Ericales</taxon>
        <taxon>Theaceae</taxon>
        <taxon>Camellia</taxon>
    </lineage>
</organism>
<evidence type="ECO:0000313" key="2">
    <source>
        <dbReference type="Proteomes" id="UP001060215"/>
    </source>
</evidence>
<dbReference type="Proteomes" id="UP001060215">
    <property type="component" value="Chromosome 13"/>
</dbReference>
<accession>A0ACC0FVQ0</accession>
<dbReference type="EMBL" id="CM045770">
    <property type="protein sequence ID" value="KAI7992408.1"/>
    <property type="molecule type" value="Genomic_DNA"/>
</dbReference>
<evidence type="ECO:0000313" key="1">
    <source>
        <dbReference type="EMBL" id="KAI7992408.1"/>
    </source>
</evidence>
<name>A0ACC0FVQ0_9ERIC</name>
<keyword evidence="2" id="KW-1185">Reference proteome</keyword>
<gene>
    <name evidence="1" type="ORF">LOK49_LG12G01849</name>
</gene>
<proteinExistence type="predicted"/>
<sequence length="129" mass="14392">MAKIYCGVVSDSEASTTCKLSSRVARHRRMEIRRFKYVASVASPETSNGRERQKLEHDNAIDNSSSDGGEQFLESKNERLETKESSISDRPENLSSPSSSLLSSLANQEVYPKFGVASVCGRWRDMKVN</sequence>
<comment type="caution">
    <text evidence="1">The sequence shown here is derived from an EMBL/GenBank/DDBJ whole genome shotgun (WGS) entry which is preliminary data.</text>
</comment>
<protein>
    <submittedName>
        <fullName evidence="1">Uncharacterized protein</fullName>
    </submittedName>
</protein>
<reference evidence="1 2" key="1">
    <citation type="journal article" date="2022" name="Plant J.">
        <title>Chromosome-level genome of Camellia lanceoleosa provides a valuable resource for understanding genome evolution and self-incompatibility.</title>
        <authorList>
            <person name="Gong W."/>
            <person name="Xiao S."/>
            <person name="Wang L."/>
            <person name="Liao Z."/>
            <person name="Chang Y."/>
            <person name="Mo W."/>
            <person name="Hu G."/>
            <person name="Li W."/>
            <person name="Zhao G."/>
            <person name="Zhu H."/>
            <person name="Hu X."/>
            <person name="Ji K."/>
            <person name="Xiang X."/>
            <person name="Song Q."/>
            <person name="Yuan D."/>
            <person name="Jin S."/>
            <person name="Zhang L."/>
        </authorList>
    </citation>
    <scope>NUCLEOTIDE SEQUENCE [LARGE SCALE GENOMIC DNA]</scope>
    <source>
        <strain evidence="1">SQ_2022a</strain>
    </source>
</reference>